<keyword evidence="3" id="KW-1185">Reference proteome</keyword>
<proteinExistence type="predicted"/>
<dbReference type="Pfam" id="PF01844">
    <property type="entry name" value="HNH"/>
    <property type="match status" value="1"/>
</dbReference>
<name>A0A918SRA2_9ACTN</name>
<comment type="caution">
    <text evidence="2">The sequence shown here is derived from an EMBL/GenBank/DDBJ whole genome shotgun (WGS) entry which is preliminary data.</text>
</comment>
<reference evidence="2" key="1">
    <citation type="journal article" date="2014" name="Int. J. Syst. Evol. Microbiol.">
        <title>Complete genome sequence of Corynebacterium casei LMG S-19264T (=DSM 44701T), isolated from a smear-ripened cheese.</title>
        <authorList>
            <consortium name="US DOE Joint Genome Institute (JGI-PGF)"/>
            <person name="Walter F."/>
            <person name="Albersmeier A."/>
            <person name="Kalinowski J."/>
            <person name="Ruckert C."/>
        </authorList>
    </citation>
    <scope>NUCLEOTIDE SEQUENCE</scope>
    <source>
        <strain evidence="2">JCM 4518</strain>
    </source>
</reference>
<sequence length="267" mass="30291">MRVLGRGVGGGGYPARMAAHRSKVPRPLVRQLFVEAGHRCAIPACRATPLEIAHIVPWHRVRRHEFHNLIVLCPNCHTRFDRGEIDRQAMLRYKELLRLPDPNRVAPEDSAPKAGLIRAYRRFQREVDVWARATGNLDMAITFSSHGFPPGNVRECRRAASLARLAADKLGELGDEGTTGAVEDVFEWHQQWTGGVFDLDPAVLNRSREEREEWQEERFLAFARLHEEICAALDLDPGELDFFEAEPAEEELPVVALGTRGFWETED</sequence>
<evidence type="ECO:0000313" key="3">
    <source>
        <dbReference type="Proteomes" id="UP000644020"/>
    </source>
</evidence>
<dbReference type="Gene3D" id="1.10.30.50">
    <property type="match status" value="1"/>
</dbReference>
<evidence type="ECO:0000313" key="2">
    <source>
        <dbReference type="EMBL" id="GHA65615.1"/>
    </source>
</evidence>
<dbReference type="InterPro" id="IPR003615">
    <property type="entry name" value="HNH_nuc"/>
</dbReference>
<protein>
    <recommendedName>
        <fullName evidence="1">HNH nuclease domain-containing protein</fullName>
    </recommendedName>
</protein>
<feature type="domain" description="HNH nuclease" evidence="1">
    <location>
        <begin position="28"/>
        <end position="78"/>
    </location>
</feature>
<evidence type="ECO:0000259" key="1">
    <source>
        <dbReference type="SMART" id="SM00507"/>
    </source>
</evidence>
<dbReference type="SMART" id="SM00507">
    <property type="entry name" value="HNHc"/>
    <property type="match status" value="1"/>
</dbReference>
<dbReference type="InterPro" id="IPR002711">
    <property type="entry name" value="HNH"/>
</dbReference>
<reference evidence="2" key="2">
    <citation type="submission" date="2020-09" db="EMBL/GenBank/DDBJ databases">
        <authorList>
            <person name="Sun Q."/>
            <person name="Ohkuma M."/>
        </authorList>
    </citation>
    <scope>NUCLEOTIDE SEQUENCE</scope>
    <source>
        <strain evidence="2">JCM 4518</strain>
    </source>
</reference>
<dbReference type="AlphaFoldDB" id="A0A918SRA2"/>
<dbReference type="Proteomes" id="UP000644020">
    <property type="component" value="Unassembled WGS sequence"/>
</dbReference>
<organism evidence="2 3">
    <name type="scientific">Streptomyces termitum</name>
    <dbReference type="NCBI Taxonomy" id="67368"/>
    <lineage>
        <taxon>Bacteria</taxon>
        <taxon>Bacillati</taxon>
        <taxon>Actinomycetota</taxon>
        <taxon>Actinomycetes</taxon>
        <taxon>Kitasatosporales</taxon>
        <taxon>Streptomycetaceae</taxon>
        <taxon>Streptomyces</taxon>
    </lineage>
</organism>
<dbReference type="EMBL" id="BMUL01000001">
    <property type="protein sequence ID" value="GHA65615.1"/>
    <property type="molecule type" value="Genomic_DNA"/>
</dbReference>
<accession>A0A918SRA2</accession>
<gene>
    <name evidence="2" type="ORF">GCM10010305_04250</name>
</gene>
<dbReference type="CDD" id="cd00085">
    <property type="entry name" value="HNHc"/>
    <property type="match status" value="1"/>
</dbReference>